<proteinExistence type="inferred from homology"/>
<evidence type="ECO:0000259" key="8">
    <source>
        <dbReference type="Pfam" id="PF07992"/>
    </source>
</evidence>
<dbReference type="Proteomes" id="UP000178068">
    <property type="component" value="Unassembled WGS sequence"/>
</dbReference>
<dbReference type="InterPro" id="IPR016156">
    <property type="entry name" value="FAD/NAD-linked_Rdtase_dimer_sf"/>
</dbReference>
<sequence>MNYDFDLIVIGSGAGGSVGAHHAISLGKKVAVFEAGAIGGECPNFGCVPTKGLLQAAETYENAKAAGAFGIKIGELSFDYPKIRSWKDLVVSHTGAAHGEESFQKEGIALIREKAVLTSAHTVEADGKAYSAEFILLATGTEVFIPPIAGLEESGYITFKEAIDFTSAPKSIFILGGGPIGVEFAQIFSTFGSEVYLCDTLPRLLAREDQEMGELIGALFQKRGIKILVGATVNKVTKNSEQKSIYYSLDGKEGIVNAEQILVATGKKPVLSFAPERAGIQVDKKGVVVNEFLQTNVTNIFAAGDIVGPYLFTHTGYYQSYLAVHNAFSQEKIKADYSAVPRCIFTHPEAAAVGITQEQAAEKGLVTKVGAAPISILGRANTTNEFDGFVKVLTGEDGTLVGASIVSPRAGEMIHELALAIKLKVKASVIAEMIHAYPTFSEAVKIACANVE</sequence>
<dbReference type="PRINTS" id="PR00368">
    <property type="entry name" value="FADPNR"/>
</dbReference>
<feature type="domain" description="FAD/NAD(P)-binding" evidence="8">
    <location>
        <begin position="5"/>
        <end position="327"/>
    </location>
</feature>
<keyword evidence="3 5" id="KW-0274">FAD</keyword>
<feature type="binding site" evidence="5">
    <location>
        <position position="51"/>
    </location>
    <ligand>
        <name>FAD</name>
        <dbReference type="ChEBI" id="CHEBI:57692"/>
    </ligand>
</feature>
<dbReference type="GO" id="GO:0050660">
    <property type="term" value="F:flavin adenine dinucleotide binding"/>
    <property type="evidence" value="ECO:0007669"/>
    <property type="project" value="TreeGrafter"/>
</dbReference>
<evidence type="ECO:0008006" key="11">
    <source>
        <dbReference type="Google" id="ProtNLM"/>
    </source>
</evidence>
<dbReference type="InterPro" id="IPR004099">
    <property type="entry name" value="Pyr_nucl-diS_OxRdtase_dimer"/>
</dbReference>
<organism evidence="9 10">
    <name type="scientific">Candidatus Woykebacteria bacterium RIFCSPHIGHO2_12_FULL_45_10</name>
    <dbReference type="NCBI Taxonomy" id="1802603"/>
    <lineage>
        <taxon>Bacteria</taxon>
        <taxon>Candidatus Woykeibacteriota</taxon>
    </lineage>
</organism>
<dbReference type="InterPro" id="IPR023753">
    <property type="entry name" value="FAD/NAD-binding_dom"/>
</dbReference>
<dbReference type="STRING" id="1802603.A3F35_00995"/>
<dbReference type="InterPro" id="IPR036188">
    <property type="entry name" value="FAD/NAD-bd_sf"/>
</dbReference>
<dbReference type="PIRSF" id="PIRSF000350">
    <property type="entry name" value="Mercury_reductase_MerA"/>
    <property type="match status" value="1"/>
</dbReference>
<dbReference type="Pfam" id="PF02852">
    <property type="entry name" value="Pyr_redox_dim"/>
    <property type="match status" value="1"/>
</dbReference>
<dbReference type="EMBL" id="MHCZ01000008">
    <property type="protein sequence ID" value="OGY30312.1"/>
    <property type="molecule type" value="Genomic_DNA"/>
</dbReference>
<comment type="cofactor">
    <cofactor evidence="5">
        <name>FAD</name>
        <dbReference type="ChEBI" id="CHEBI:57692"/>
    </cofactor>
    <text evidence="5">Binds 1 FAD per subunit.</text>
</comment>
<comment type="caution">
    <text evidence="9">The sequence shown here is derived from an EMBL/GenBank/DDBJ whole genome shotgun (WGS) entry which is preliminary data.</text>
</comment>
<dbReference type="InterPro" id="IPR001100">
    <property type="entry name" value="Pyr_nuc-diS_OxRdtase"/>
</dbReference>
<feature type="binding site" evidence="5">
    <location>
        <position position="266"/>
    </location>
    <ligand>
        <name>NAD(+)</name>
        <dbReference type="ChEBI" id="CHEBI:57540"/>
    </ligand>
</feature>
<evidence type="ECO:0000313" key="10">
    <source>
        <dbReference type="Proteomes" id="UP000178068"/>
    </source>
</evidence>
<dbReference type="PANTHER" id="PTHR43014">
    <property type="entry name" value="MERCURIC REDUCTASE"/>
    <property type="match status" value="1"/>
</dbReference>
<dbReference type="FunFam" id="3.30.390.30:FF:000001">
    <property type="entry name" value="Dihydrolipoyl dehydrogenase"/>
    <property type="match status" value="1"/>
</dbReference>
<dbReference type="Pfam" id="PF07992">
    <property type="entry name" value="Pyr_redox_2"/>
    <property type="match status" value="1"/>
</dbReference>
<evidence type="ECO:0000256" key="3">
    <source>
        <dbReference type="ARBA" id="ARBA00022827"/>
    </source>
</evidence>
<evidence type="ECO:0000259" key="7">
    <source>
        <dbReference type="Pfam" id="PF02852"/>
    </source>
</evidence>
<evidence type="ECO:0000256" key="6">
    <source>
        <dbReference type="PIRSR" id="PIRSR000350-4"/>
    </source>
</evidence>
<evidence type="ECO:0000256" key="1">
    <source>
        <dbReference type="ARBA" id="ARBA00007532"/>
    </source>
</evidence>
<evidence type="ECO:0000313" key="9">
    <source>
        <dbReference type="EMBL" id="OGY30312.1"/>
    </source>
</evidence>
<evidence type="ECO:0000256" key="4">
    <source>
        <dbReference type="ARBA" id="ARBA00023002"/>
    </source>
</evidence>
<gene>
    <name evidence="9" type="ORF">A3F35_00995</name>
</gene>
<feature type="binding site" evidence="5">
    <location>
        <position position="305"/>
    </location>
    <ligand>
        <name>NAD(+)</name>
        <dbReference type="ChEBI" id="CHEBI:57540"/>
    </ligand>
</feature>
<dbReference type="Gene3D" id="3.50.50.60">
    <property type="entry name" value="FAD/NAD(P)-binding domain"/>
    <property type="match status" value="2"/>
</dbReference>
<comment type="similarity">
    <text evidence="1">Belongs to the class-I pyridine nucleotide-disulfide oxidoreductase family.</text>
</comment>
<keyword evidence="5" id="KW-0547">Nucleotide-binding</keyword>
<protein>
    <recommendedName>
        <fullName evidence="11">Dihydrolipoyl dehydrogenase</fullName>
    </recommendedName>
</protein>
<dbReference type="PRINTS" id="PR00411">
    <property type="entry name" value="PNDRDTASEI"/>
</dbReference>
<reference evidence="9 10" key="1">
    <citation type="journal article" date="2016" name="Nat. Commun.">
        <title>Thousands of microbial genomes shed light on interconnected biogeochemical processes in an aquifer system.</title>
        <authorList>
            <person name="Anantharaman K."/>
            <person name="Brown C.T."/>
            <person name="Hug L.A."/>
            <person name="Sharon I."/>
            <person name="Castelle C.J."/>
            <person name="Probst A.J."/>
            <person name="Thomas B.C."/>
            <person name="Singh A."/>
            <person name="Wilkins M.J."/>
            <person name="Karaoz U."/>
            <person name="Brodie E.L."/>
            <person name="Williams K.H."/>
            <person name="Hubbard S.S."/>
            <person name="Banfield J.F."/>
        </authorList>
    </citation>
    <scope>NUCLEOTIDE SEQUENCE [LARGE SCALE GENOMIC DNA]</scope>
</reference>
<feature type="domain" description="Pyridine nucleotide-disulphide oxidoreductase dimerisation" evidence="7">
    <location>
        <begin position="340"/>
        <end position="446"/>
    </location>
</feature>
<keyword evidence="4" id="KW-0560">Oxidoreductase</keyword>
<feature type="binding site" evidence="5">
    <location>
        <begin position="176"/>
        <end position="183"/>
    </location>
    <ligand>
        <name>NAD(+)</name>
        <dbReference type="ChEBI" id="CHEBI:57540"/>
    </ligand>
</feature>
<name>A0A1G1WRE2_9BACT</name>
<dbReference type="PANTHER" id="PTHR43014:SF4">
    <property type="entry name" value="PYRIDINE NUCLEOTIDE-DISULFIDE OXIDOREDUCTASE RCLA-RELATED"/>
    <property type="match status" value="1"/>
</dbReference>
<feature type="disulfide bond" description="Redox-active" evidence="6">
    <location>
        <begin position="42"/>
        <end position="47"/>
    </location>
</feature>
<evidence type="ECO:0000256" key="2">
    <source>
        <dbReference type="ARBA" id="ARBA00022630"/>
    </source>
</evidence>
<evidence type="ECO:0000256" key="5">
    <source>
        <dbReference type="PIRSR" id="PIRSR000350-3"/>
    </source>
</evidence>
<accession>A0A1G1WRE2</accession>
<keyword evidence="2" id="KW-0285">Flavoprotein</keyword>
<dbReference type="Gene3D" id="3.30.390.30">
    <property type="match status" value="1"/>
</dbReference>
<dbReference type="AlphaFoldDB" id="A0A1G1WRE2"/>
<dbReference type="SUPFAM" id="SSF55424">
    <property type="entry name" value="FAD/NAD-linked reductases, dimerisation (C-terminal) domain"/>
    <property type="match status" value="1"/>
</dbReference>
<dbReference type="GO" id="GO:0003955">
    <property type="term" value="F:NAD(P)H dehydrogenase (quinone) activity"/>
    <property type="evidence" value="ECO:0007669"/>
    <property type="project" value="TreeGrafter"/>
</dbReference>
<keyword evidence="5" id="KW-0520">NAD</keyword>
<dbReference type="SUPFAM" id="SSF51905">
    <property type="entry name" value="FAD/NAD(P)-binding domain"/>
    <property type="match status" value="1"/>
</dbReference>